<keyword evidence="2" id="KW-1185">Reference proteome</keyword>
<dbReference type="EMBL" id="CABPRJ010001910">
    <property type="protein sequence ID" value="VVC40955.1"/>
    <property type="molecule type" value="Genomic_DNA"/>
</dbReference>
<protein>
    <submittedName>
        <fullName evidence="1">Glycoside hydrolase superfamily</fullName>
    </submittedName>
</protein>
<dbReference type="InterPro" id="IPR017853">
    <property type="entry name" value="GH"/>
</dbReference>
<dbReference type="OrthoDB" id="7738278at2759"/>
<accession>A0A5E4NEV4</accession>
<keyword evidence="1" id="KW-0378">Hydrolase</keyword>
<proteinExistence type="predicted"/>
<dbReference type="GO" id="GO:0016787">
    <property type="term" value="F:hydrolase activity"/>
    <property type="evidence" value="ECO:0007669"/>
    <property type="project" value="UniProtKB-KW"/>
</dbReference>
<dbReference type="AlphaFoldDB" id="A0A5E4NEV4"/>
<evidence type="ECO:0000313" key="1">
    <source>
        <dbReference type="EMBL" id="VVC40955.1"/>
    </source>
</evidence>
<organism evidence="1 2">
    <name type="scientific">Cinara cedri</name>
    <dbReference type="NCBI Taxonomy" id="506608"/>
    <lineage>
        <taxon>Eukaryota</taxon>
        <taxon>Metazoa</taxon>
        <taxon>Ecdysozoa</taxon>
        <taxon>Arthropoda</taxon>
        <taxon>Hexapoda</taxon>
        <taxon>Insecta</taxon>
        <taxon>Pterygota</taxon>
        <taxon>Neoptera</taxon>
        <taxon>Paraneoptera</taxon>
        <taxon>Hemiptera</taxon>
        <taxon>Sternorrhyncha</taxon>
        <taxon>Aphidomorpha</taxon>
        <taxon>Aphidoidea</taxon>
        <taxon>Aphididae</taxon>
        <taxon>Lachninae</taxon>
        <taxon>Cinara</taxon>
    </lineage>
</organism>
<sequence>MKVLGKVSLSDIKIMCCISSKNIIDSIPQDSPCTGVAWFSSYESKLKSIDSLTVNLTRICIYNDKSYSYYYENLRTKKIDDFINDLCQMIDDKRIDVLIFDNMYLPYDPIVYDDSGYENAMQTRIHELFKKIQIKNPNTLYGLMLRAVPDPGFNLPYLEPVVPFFVYPACDLVDCDYYDDVTEMPSQDPADQVEEFVKAIVSKVKSSKIYLVIQIGVYSSKLYDGPLNADTYTTFCSVKPSKYRRFCIDYLSNFYKKGKLVSTYKLAGAFLYTYDFDDYHCKCGCGCYAATTAINAGVQGSPEPELTKCDKTWTLRYKDRK</sequence>
<name>A0A5E4NEV4_9HEMI</name>
<dbReference type="Gene3D" id="3.20.20.80">
    <property type="entry name" value="Glycosidases"/>
    <property type="match status" value="1"/>
</dbReference>
<gene>
    <name evidence="1" type="ORF">CINCED_3A022786</name>
</gene>
<dbReference type="SUPFAM" id="SSF51445">
    <property type="entry name" value="(Trans)glycosidases"/>
    <property type="match status" value="1"/>
</dbReference>
<evidence type="ECO:0000313" key="2">
    <source>
        <dbReference type="Proteomes" id="UP000325440"/>
    </source>
</evidence>
<reference evidence="1 2" key="1">
    <citation type="submission" date="2019-08" db="EMBL/GenBank/DDBJ databases">
        <authorList>
            <person name="Alioto T."/>
            <person name="Alioto T."/>
            <person name="Gomez Garrido J."/>
        </authorList>
    </citation>
    <scope>NUCLEOTIDE SEQUENCE [LARGE SCALE GENOMIC DNA]</scope>
</reference>
<dbReference type="Proteomes" id="UP000325440">
    <property type="component" value="Unassembled WGS sequence"/>
</dbReference>